<dbReference type="RefSeq" id="WP_201102407.1">
    <property type="nucleotide sequence ID" value="NZ_CP067977.1"/>
</dbReference>
<keyword evidence="1" id="KW-0812">Transmembrane</keyword>
<keyword evidence="3" id="KW-1185">Reference proteome</keyword>
<dbReference type="PANTHER" id="PTHR28008">
    <property type="entry name" value="DOMAIN PROTEIN, PUTATIVE (AFU_ORTHOLOGUE AFUA_3G10980)-RELATED"/>
    <property type="match status" value="1"/>
</dbReference>
<sequence length="121" mass="13525">MRLFLRLVGAAVLTVMLVLMLGPAPQAQTSGLIWDKAAHFVGFGLILWSLAVMMRRLPRLWTVVAAIAIGGAVELIQGQIGRDASWWDFVADILGIAAAWAAWVVWRRFQPRRERQTSNTR</sequence>
<name>A0ABX7BLA1_9CAUL</name>
<gene>
    <name evidence="2" type="ORF">JIP62_12020</name>
</gene>
<accession>A0ABX7BLA1</accession>
<feature type="transmembrane region" description="Helical" evidence="1">
    <location>
        <begin position="37"/>
        <end position="53"/>
    </location>
</feature>
<evidence type="ECO:0000313" key="2">
    <source>
        <dbReference type="EMBL" id="QQQ18032.1"/>
    </source>
</evidence>
<evidence type="ECO:0000256" key="1">
    <source>
        <dbReference type="SAM" id="Phobius"/>
    </source>
</evidence>
<organism evidence="2 3">
    <name type="scientific">Brevundimonas vitisensis</name>
    <dbReference type="NCBI Taxonomy" id="2800818"/>
    <lineage>
        <taxon>Bacteria</taxon>
        <taxon>Pseudomonadati</taxon>
        <taxon>Pseudomonadota</taxon>
        <taxon>Alphaproteobacteria</taxon>
        <taxon>Caulobacterales</taxon>
        <taxon>Caulobacteraceae</taxon>
        <taxon>Brevundimonas</taxon>
    </lineage>
</organism>
<dbReference type="EMBL" id="CP067977">
    <property type="protein sequence ID" value="QQQ18032.1"/>
    <property type="molecule type" value="Genomic_DNA"/>
</dbReference>
<keyword evidence="1" id="KW-0472">Membrane</keyword>
<feature type="transmembrane region" description="Helical" evidence="1">
    <location>
        <begin position="60"/>
        <end position="80"/>
    </location>
</feature>
<protein>
    <recommendedName>
        <fullName evidence="4">VanZ family protein</fullName>
    </recommendedName>
</protein>
<feature type="transmembrane region" description="Helical" evidence="1">
    <location>
        <begin position="86"/>
        <end position="106"/>
    </location>
</feature>
<evidence type="ECO:0008006" key="4">
    <source>
        <dbReference type="Google" id="ProtNLM"/>
    </source>
</evidence>
<dbReference type="Proteomes" id="UP000595448">
    <property type="component" value="Chromosome"/>
</dbReference>
<evidence type="ECO:0000313" key="3">
    <source>
        <dbReference type="Proteomes" id="UP000595448"/>
    </source>
</evidence>
<reference evidence="2 3" key="1">
    <citation type="submission" date="2021-01" db="EMBL/GenBank/DDBJ databases">
        <title>Brevundimonas vitis sp. nov., an bacterium isolated from grape (Vitis vinifera).</title>
        <authorList>
            <person name="Jiang L."/>
            <person name="Lee J."/>
        </authorList>
    </citation>
    <scope>NUCLEOTIDE SEQUENCE [LARGE SCALE GENOMIC DNA]</scope>
    <source>
        <strain evidence="2 3">GRTSA-9</strain>
    </source>
</reference>
<dbReference type="PANTHER" id="PTHR28008:SF1">
    <property type="entry name" value="DOMAIN PROTEIN, PUTATIVE (AFU_ORTHOLOGUE AFUA_3G10980)-RELATED"/>
    <property type="match status" value="1"/>
</dbReference>
<keyword evidence="1" id="KW-1133">Transmembrane helix</keyword>
<proteinExistence type="predicted"/>